<feature type="compositionally biased region" description="Acidic residues" evidence="4">
    <location>
        <begin position="756"/>
        <end position="768"/>
    </location>
</feature>
<dbReference type="InterPro" id="IPR024146">
    <property type="entry name" value="Claspin"/>
</dbReference>
<feature type="region of interest" description="Disordered" evidence="4">
    <location>
        <begin position="1"/>
        <end position="107"/>
    </location>
</feature>
<dbReference type="GO" id="GO:0033314">
    <property type="term" value="P:mitotic DNA replication checkpoint signaling"/>
    <property type="evidence" value="ECO:0007669"/>
    <property type="project" value="TreeGrafter"/>
</dbReference>
<feature type="compositionally biased region" description="Basic and acidic residues" evidence="4">
    <location>
        <begin position="231"/>
        <end position="248"/>
    </location>
</feature>
<feature type="compositionally biased region" description="Polar residues" evidence="4">
    <location>
        <begin position="438"/>
        <end position="460"/>
    </location>
</feature>
<protein>
    <submittedName>
        <fullName evidence="6">Uncharacterized protein LOC108669649</fullName>
    </submittedName>
</protein>
<evidence type="ECO:0000313" key="6">
    <source>
        <dbReference type="RefSeq" id="XP_018012533.2"/>
    </source>
</evidence>
<dbReference type="GeneID" id="108669649"/>
<dbReference type="PANTHER" id="PTHR14396:SF10">
    <property type="entry name" value="CLASPIN"/>
    <property type="match status" value="1"/>
</dbReference>
<comment type="subcellular location">
    <subcellularLocation>
        <location evidence="1">Nucleus</location>
    </subcellularLocation>
</comment>
<feature type="compositionally biased region" description="Basic and acidic residues" evidence="4">
    <location>
        <begin position="1413"/>
        <end position="1432"/>
    </location>
</feature>
<dbReference type="OrthoDB" id="6366884at2759"/>
<feature type="compositionally biased region" description="Acidic residues" evidence="4">
    <location>
        <begin position="655"/>
        <end position="680"/>
    </location>
</feature>
<dbReference type="PANTHER" id="PTHR14396">
    <property type="entry name" value="CLASPIN"/>
    <property type="match status" value="1"/>
</dbReference>
<feature type="compositionally biased region" description="Acidic residues" evidence="4">
    <location>
        <begin position="1400"/>
        <end position="1412"/>
    </location>
</feature>
<feature type="compositionally biased region" description="Basic and acidic residues" evidence="4">
    <location>
        <begin position="681"/>
        <end position="693"/>
    </location>
</feature>
<feature type="compositionally biased region" description="Acidic residues" evidence="4">
    <location>
        <begin position="1233"/>
        <end position="1243"/>
    </location>
</feature>
<feature type="compositionally biased region" description="Basic and acidic residues" evidence="4">
    <location>
        <begin position="1331"/>
        <end position="1341"/>
    </location>
</feature>
<name>A0A8B7NFY4_HYAAZ</name>
<feature type="region of interest" description="Disordered" evidence="4">
    <location>
        <begin position="956"/>
        <end position="992"/>
    </location>
</feature>
<dbReference type="OMA" id="LMRYQRE"/>
<sequence>MQPVASDSDDNNDDNSDDNSDDSNDDNNDDNSDDNNDDNNDNSDDNNDNNDEPESSEPSIISKPASERYHYNRAIFDVEDSSDDEQHSTDQLSSLSLPSQHCKSDDELEEERILSIAKNVLCKEENKASKPKKVSESVIRAERGKELATIRSESQRRVREGPISLPYHRPKQRSLQEFLSRKKNEIIPLPVGRCGLKMSMKNMQVLRQIEVRKKEAVEFYKSESEAENSDEEWKPNREETEEHGKEQLTKCIIAPSTEEKTVSIVCSPVNNIVSAEDPSVSEDEMEATSVKPLPDIDDLPALSSKESLSNDLSTDLDTVINEYIPMYDLEENNLLKPVQLKDSSSETLEQLPAVSECPLSESSNLTASSITHFPNNVRPFNEQTREQEDDRDEFLTNMNEEVSPPAAGRGSRLETQDLLDEDMPELLLEEGPEDEINDSTNETNEQDDSLQISKHSSVSLHLQRPLQEGVISRNGTLNSDEGILQPQSTPTALPPKLSRLAAKLGAPLPLSISTTPRLTPGSKHLGMIDLDTDFASPAPPDPGLVDLKNRFALHSASKLCRKKPEQVSLGVVSKEKDSQGNEQLVMSSVLVNLEGEPDSPLAQCTTPGAKLQFLKDSLRAKMTERRARATREKQMQKDFLETEEVQKLEDPFALPDDEEEAELTESSEGESEPELEDDVDMTDKPRTKSKFLEDEAEVDEDEEIMDEAAGIDGEDDRMDDYDSNNECSDSDEEVVMVRKPSKKSKNESRRKALLLDSDEEEGNSDEMDGTVGDGPSKSPVQVDLKEYSECHDDTMAVNDNLSKTIETSQTVADDDLPDTQPISSPNKKSPNSSHNQRESIDGMCCSLDDSSSLELQGSCLPAHQPVRTRRPAHQADLQPNSSERGSLGLGLGLDFSSTDLWCAGDNSSSKASNARFPSSTLLPLADYDGIDATAEKDVTRGNFSTSQELRLDFRGLTGSQEPRNDGELPDLLSGRFTGATIESTERDDGTNDIGSLMELCTGQFTDAISCSPPAIPLTLSDEPPPLTLPDVPFSLPVNIPSTGELALGSQLVTSPSHRSAFEDTVVLAQDSQTQIGLSASITSPLGPEQDELLDLCSGDFTELVSQKKKAANKAPVPAGQAKLTNFFTRAPPKKRTHDDDGGNRQLGSTASAGSAQTKTVLLSLTAPDMPEIISSANETKQQSLSQNNEHEKIMVNDESNSDLESLSADKVESDDGNEVDVSRKKRRRIVLLDDGDDDEEDLVEESGQIITEAKDASDDEEEGDLEQQGKVILYDDDENEVPVKFPAFKDREKGGIRADFLENEAELSGSEVESDEEEQEDDDLMDEEEGDKEHFDEEQLREQIGQTHVRGELARDQREVRLLQELYLEDGDLHGEGRQRTFRWKNLNDDEGDDGPRADDSDEADAEDDEESSQWRKERHERELFMNKKNETGEDDDADLTLGLTAASGLLKTTSIPVISKTRLLSKAAVENSATNGAGKKPLMPANPEGLNSTSISSNPLILARQSSLPGQLTKCGSFLSRGASKLARLASLIKERNDGSRNVAATANAGGSFIFHSVTAEEAHRQRHGSIKSNDCAIAEERNMYKKRPASNTASPSQNLYKKPRLDRTLRVGPRLSNSSIFKHF</sequence>
<keyword evidence="3" id="KW-0539">Nucleus</keyword>
<organism evidence="5 6">
    <name type="scientific">Hyalella azteca</name>
    <name type="common">Amphipod</name>
    <dbReference type="NCBI Taxonomy" id="294128"/>
    <lineage>
        <taxon>Eukaryota</taxon>
        <taxon>Metazoa</taxon>
        <taxon>Ecdysozoa</taxon>
        <taxon>Arthropoda</taxon>
        <taxon>Crustacea</taxon>
        <taxon>Multicrustacea</taxon>
        <taxon>Malacostraca</taxon>
        <taxon>Eumalacostraca</taxon>
        <taxon>Peracarida</taxon>
        <taxon>Amphipoda</taxon>
        <taxon>Senticaudata</taxon>
        <taxon>Talitrida</taxon>
        <taxon>Talitroidea</taxon>
        <taxon>Hyalellidae</taxon>
        <taxon>Hyalella</taxon>
    </lineage>
</organism>
<feature type="compositionally biased region" description="Acidic residues" evidence="4">
    <location>
        <begin position="694"/>
        <end position="706"/>
    </location>
</feature>
<feature type="region of interest" description="Disordered" evidence="4">
    <location>
        <begin position="366"/>
        <end position="391"/>
    </location>
</feature>
<feature type="compositionally biased region" description="Basic and acidic residues" evidence="4">
    <location>
        <begin position="783"/>
        <end position="794"/>
    </location>
</feature>
<evidence type="ECO:0000256" key="4">
    <source>
        <dbReference type="SAM" id="MobiDB-lite"/>
    </source>
</evidence>
<feature type="region of interest" description="Disordered" evidence="4">
    <location>
        <begin position="276"/>
        <end position="296"/>
    </location>
</feature>
<feature type="compositionally biased region" description="Acidic residues" evidence="4">
    <location>
        <begin position="1312"/>
        <end position="1330"/>
    </location>
</feature>
<evidence type="ECO:0000256" key="2">
    <source>
        <dbReference type="ARBA" id="ARBA00022553"/>
    </source>
</evidence>
<feature type="region of interest" description="Disordered" evidence="4">
    <location>
        <begin position="1110"/>
        <end position="1155"/>
    </location>
</feature>
<feature type="compositionally biased region" description="Polar residues" evidence="4">
    <location>
        <begin position="1591"/>
        <end position="1601"/>
    </location>
</feature>
<accession>A0A8B7NFY4</accession>
<feature type="compositionally biased region" description="Acidic residues" evidence="4">
    <location>
        <begin position="712"/>
        <end position="734"/>
    </location>
</feature>
<proteinExistence type="predicted"/>
<feature type="compositionally biased region" description="Polar residues" evidence="4">
    <location>
        <begin position="1145"/>
        <end position="1155"/>
    </location>
</feature>
<feature type="region of interest" description="Disordered" evidence="4">
    <location>
        <begin position="1301"/>
        <end position="1355"/>
    </location>
</feature>
<feature type="region of interest" description="Disordered" evidence="4">
    <location>
        <begin position="430"/>
        <end position="461"/>
    </location>
</feature>
<evidence type="ECO:0000256" key="1">
    <source>
        <dbReference type="ARBA" id="ARBA00004123"/>
    </source>
</evidence>
<feature type="compositionally biased region" description="Polar residues" evidence="4">
    <location>
        <begin position="797"/>
        <end position="811"/>
    </location>
</feature>
<feature type="compositionally biased region" description="Acidic residues" evidence="4">
    <location>
        <begin position="7"/>
        <end position="55"/>
    </location>
</feature>
<feature type="region of interest" description="Disordered" evidence="4">
    <location>
        <begin position="1195"/>
        <end position="1243"/>
    </location>
</feature>
<feature type="compositionally biased region" description="Low complexity" evidence="4">
    <location>
        <begin position="844"/>
        <end position="853"/>
    </location>
</feature>
<feature type="region of interest" description="Disordered" evidence="4">
    <location>
        <begin position="221"/>
        <end position="249"/>
    </location>
</feature>
<evidence type="ECO:0000256" key="3">
    <source>
        <dbReference type="ARBA" id="ARBA00023242"/>
    </source>
</evidence>
<feature type="compositionally biased region" description="Basic and acidic residues" evidence="4">
    <location>
        <begin position="623"/>
        <end position="650"/>
    </location>
</feature>
<feature type="region of interest" description="Disordered" evidence="4">
    <location>
        <begin position="623"/>
        <end position="885"/>
    </location>
</feature>
<gene>
    <name evidence="6" type="primary">LOC108669649</name>
</gene>
<reference evidence="6" key="1">
    <citation type="submission" date="2025-08" db="UniProtKB">
        <authorList>
            <consortium name="RefSeq"/>
        </authorList>
    </citation>
    <scope>IDENTIFICATION</scope>
    <source>
        <tissue evidence="6">Whole organism</tissue>
    </source>
</reference>
<feature type="compositionally biased region" description="Low complexity" evidence="4">
    <location>
        <begin position="823"/>
        <end position="833"/>
    </location>
</feature>
<feature type="region of interest" description="Disordered" evidence="4">
    <location>
        <begin position="1384"/>
        <end position="1436"/>
    </location>
</feature>
<dbReference type="Proteomes" id="UP000694843">
    <property type="component" value="Unplaced"/>
</dbReference>
<keyword evidence="5" id="KW-1185">Reference proteome</keyword>
<dbReference type="GO" id="GO:0010997">
    <property type="term" value="F:anaphase-promoting complex binding"/>
    <property type="evidence" value="ECO:0007669"/>
    <property type="project" value="TreeGrafter"/>
</dbReference>
<dbReference type="GO" id="GO:0005634">
    <property type="term" value="C:nucleus"/>
    <property type="evidence" value="ECO:0007669"/>
    <property type="project" value="UniProtKB-SubCell"/>
</dbReference>
<dbReference type="KEGG" id="hazt:108669649"/>
<keyword evidence="2" id="KW-0597">Phosphoprotein</keyword>
<dbReference type="RefSeq" id="XP_018012533.2">
    <property type="nucleotide sequence ID" value="XM_018157044.2"/>
</dbReference>
<dbReference type="GO" id="GO:0007095">
    <property type="term" value="P:mitotic G2 DNA damage checkpoint signaling"/>
    <property type="evidence" value="ECO:0007669"/>
    <property type="project" value="TreeGrafter"/>
</dbReference>
<feature type="compositionally biased region" description="Polar residues" evidence="4">
    <location>
        <begin position="89"/>
        <end position="101"/>
    </location>
</feature>
<feature type="region of interest" description="Disordered" evidence="4">
    <location>
        <begin position="1586"/>
        <end position="1607"/>
    </location>
</feature>
<evidence type="ECO:0000313" key="5">
    <source>
        <dbReference type="Proteomes" id="UP000694843"/>
    </source>
</evidence>